<protein>
    <recommendedName>
        <fullName evidence="1">HTH cro/C1-type domain-containing protein</fullName>
    </recommendedName>
</protein>
<reference evidence="3" key="1">
    <citation type="journal article" date="2019" name="Int. J. Syst. Evol. Microbiol.">
        <title>The Global Catalogue of Microorganisms (GCM) 10K type strain sequencing project: providing services to taxonomists for standard genome sequencing and annotation.</title>
        <authorList>
            <consortium name="The Broad Institute Genomics Platform"/>
            <consortium name="The Broad Institute Genome Sequencing Center for Infectious Disease"/>
            <person name="Wu L."/>
            <person name="Ma J."/>
        </authorList>
    </citation>
    <scope>NUCLEOTIDE SEQUENCE [LARGE SCALE GENOMIC DNA]</scope>
    <source>
        <strain evidence="3">JCM 18514</strain>
    </source>
</reference>
<dbReference type="Pfam" id="PF13443">
    <property type="entry name" value="HTH_26"/>
    <property type="match status" value="1"/>
</dbReference>
<keyword evidence="3" id="KW-1185">Reference proteome</keyword>
<dbReference type="Proteomes" id="UP001500200">
    <property type="component" value="Unassembled WGS sequence"/>
</dbReference>
<proteinExistence type="predicted"/>
<dbReference type="InterPro" id="IPR001387">
    <property type="entry name" value="Cro/C1-type_HTH"/>
</dbReference>
<dbReference type="EMBL" id="BAABKK010000024">
    <property type="protein sequence ID" value="GAA5198309.1"/>
    <property type="molecule type" value="Genomic_DNA"/>
</dbReference>
<sequence>MNSLDYEWRLREVMATRGLFSTTKLIPLLNERGVHLSASQVYRLATEKPERLNLQVLVALMDALNCSADDLIGKVQVPAARLPSDRG</sequence>
<gene>
    <name evidence="2" type="ORF">GCM10023346_35220</name>
</gene>
<organism evidence="2 3">
    <name type="scientific">Arthrobacter gyeryongensis</name>
    <dbReference type="NCBI Taxonomy" id="1650592"/>
    <lineage>
        <taxon>Bacteria</taxon>
        <taxon>Bacillati</taxon>
        <taxon>Actinomycetota</taxon>
        <taxon>Actinomycetes</taxon>
        <taxon>Micrococcales</taxon>
        <taxon>Micrococcaceae</taxon>
        <taxon>Arthrobacter</taxon>
    </lineage>
</organism>
<accession>A0ABP9SNH0</accession>
<evidence type="ECO:0000313" key="3">
    <source>
        <dbReference type="Proteomes" id="UP001500200"/>
    </source>
</evidence>
<name>A0ABP9SNH0_9MICC</name>
<evidence type="ECO:0000259" key="1">
    <source>
        <dbReference type="Pfam" id="PF13443"/>
    </source>
</evidence>
<comment type="caution">
    <text evidence="2">The sequence shown here is derived from an EMBL/GenBank/DDBJ whole genome shotgun (WGS) entry which is preliminary data.</text>
</comment>
<evidence type="ECO:0000313" key="2">
    <source>
        <dbReference type="EMBL" id="GAA5198309.1"/>
    </source>
</evidence>
<dbReference type="RefSeq" id="WP_345451183.1">
    <property type="nucleotide sequence ID" value="NZ_BAABKK010000024.1"/>
</dbReference>
<feature type="domain" description="HTH cro/C1-type" evidence="1">
    <location>
        <begin position="9"/>
        <end position="73"/>
    </location>
</feature>